<evidence type="ECO:0000313" key="5">
    <source>
        <dbReference type="EMBL" id="USF24325.1"/>
    </source>
</evidence>
<dbReference type="InterPro" id="IPR004329">
    <property type="entry name" value="CcmE"/>
</dbReference>
<dbReference type="InterPro" id="IPR012340">
    <property type="entry name" value="NA-bd_OB-fold"/>
</dbReference>
<dbReference type="EMBL" id="CP097562">
    <property type="protein sequence ID" value="USF24325.1"/>
    <property type="molecule type" value="Genomic_DNA"/>
</dbReference>
<dbReference type="Gene3D" id="2.40.50.140">
    <property type="entry name" value="Nucleic acid-binding proteins"/>
    <property type="match status" value="1"/>
</dbReference>
<name>V2QCF9_9BACT</name>
<dbReference type="RefSeq" id="WP_023275718.1">
    <property type="nucleotide sequence ID" value="NZ_CP097562.1"/>
</dbReference>
<keyword evidence="2" id="KW-0479">Metal-binding</keyword>
<dbReference type="OrthoDB" id="9794828at2"/>
<dbReference type="GO" id="GO:0020037">
    <property type="term" value="F:heme binding"/>
    <property type="evidence" value="ECO:0007669"/>
    <property type="project" value="InterPro"/>
</dbReference>
<reference evidence="5" key="2">
    <citation type="submission" date="2022-05" db="EMBL/GenBank/DDBJ databases">
        <authorList>
            <person name="Proctor A.L."/>
            <person name="Phillips G.J."/>
            <person name="Wannemuehler M.J."/>
        </authorList>
    </citation>
    <scope>NUCLEOTIDE SEQUENCE</scope>
    <source>
        <strain evidence="5">ASF457</strain>
    </source>
</reference>
<gene>
    <name evidence="5" type="primary">ccmE</name>
    <name evidence="5" type="ORF">N508_001411</name>
</gene>
<keyword evidence="6" id="KW-1185">Reference proteome</keyword>
<protein>
    <submittedName>
        <fullName evidence="5">Cytochrome c-type biogenesis protein CcmE</fullName>
    </submittedName>
</protein>
<keyword evidence="3" id="KW-0201">Cytochrome c-type biogenesis</keyword>
<evidence type="ECO:0000256" key="3">
    <source>
        <dbReference type="ARBA" id="ARBA00022748"/>
    </source>
</evidence>
<reference evidence="5" key="3">
    <citation type="submission" date="2022-06" db="EMBL/GenBank/DDBJ databases">
        <title>Resources to Facilitate Use of the Altered Schaedler Flora (ASF) Mouse Model to Study Microbiome Function.</title>
        <authorList>
            <person name="Proctor A."/>
            <person name="Parvinroo S."/>
            <person name="Richie T."/>
            <person name="Jia X."/>
            <person name="Lee S.T.M."/>
            <person name="Karp P.D."/>
            <person name="Paley S."/>
            <person name="Kostic A.D."/>
            <person name="Pierre J.F."/>
            <person name="Wannemuehler M.J."/>
            <person name="Phillips G.J."/>
        </authorList>
    </citation>
    <scope>NUCLEOTIDE SEQUENCE</scope>
    <source>
        <strain evidence="5">ASF457</strain>
    </source>
</reference>
<dbReference type="InterPro" id="IPR036127">
    <property type="entry name" value="CcmE-like_sf"/>
</dbReference>
<evidence type="ECO:0000313" key="6">
    <source>
        <dbReference type="Proteomes" id="UP000017429"/>
    </source>
</evidence>
<keyword evidence="4" id="KW-0472">Membrane</keyword>
<dbReference type="SUPFAM" id="SSF82093">
    <property type="entry name" value="Heme chaperone CcmE"/>
    <property type="match status" value="1"/>
</dbReference>
<accession>V2QCF9</accession>
<reference evidence="5" key="1">
    <citation type="journal article" date="2014" name="Genome Announc.">
        <title>Draft genome sequences of the altered schaedler flora, a defined bacterial community from gnotobiotic mice.</title>
        <authorList>
            <person name="Wannemuehler M.J."/>
            <person name="Overstreet A.M."/>
            <person name="Ward D.V."/>
            <person name="Phillips G.J."/>
        </authorList>
    </citation>
    <scope>NUCLEOTIDE SEQUENCE</scope>
    <source>
        <strain evidence="5">ASF457</strain>
    </source>
</reference>
<dbReference type="AlphaFoldDB" id="V2QCF9"/>
<dbReference type="KEGG" id="msch:N508_001411"/>
<sequence length="145" mass="15839">MNSRKKLIAVGLVVVGALTYLLASGFANHSLHDAEVSEIVNNPAKFQDKGIKVSGTVMSGTVTKAQLDLAFDMKDKNDDSFIKVEYKGIVPDAFQEEVEVIVEGIYDEANKKFVANSLLAKCPSRYDGMDVEEHNKAMAEINADI</sequence>
<dbReference type="GO" id="GO:0017003">
    <property type="term" value="P:protein-heme linkage"/>
    <property type="evidence" value="ECO:0007669"/>
    <property type="project" value="InterPro"/>
</dbReference>
<dbReference type="Proteomes" id="UP000017429">
    <property type="component" value="Chromosome"/>
</dbReference>
<evidence type="ECO:0000256" key="4">
    <source>
        <dbReference type="ARBA" id="ARBA00023136"/>
    </source>
</evidence>
<organism evidence="5 6">
    <name type="scientific">Mucispirillum schaedleri ASF457</name>
    <dbReference type="NCBI Taxonomy" id="1379858"/>
    <lineage>
        <taxon>Bacteria</taxon>
        <taxon>Pseudomonadati</taxon>
        <taxon>Deferribacterota</taxon>
        <taxon>Deferribacteres</taxon>
        <taxon>Deferribacterales</taxon>
        <taxon>Mucispirillaceae</taxon>
        <taxon>Mucispirillum</taxon>
    </lineage>
</organism>
<keyword evidence="2" id="KW-0408">Iron</keyword>
<evidence type="ECO:0000256" key="2">
    <source>
        <dbReference type="ARBA" id="ARBA00022617"/>
    </source>
</evidence>
<dbReference type="Pfam" id="PF03100">
    <property type="entry name" value="CcmE"/>
    <property type="match status" value="1"/>
</dbReference>
<evidence type="ECO:0000256" key="1">
    <source>
        <dbReference type="ARBA" id="ARBA00004370"/>
    </source>
</evidence>
<dbReference type="eggNOG" id="COG2332">
    <property type="taxonomic scope" value="Bacteria"/>
</dbReference>
<keyword evidence="2" id="KW-0349">Heme</keyword>
<comment type="subcellular location">
    <subcellularLocation>
        <location evidence="1">Membrane</location>
    </subcellularLocation>
</comment>
<dbReference type="GO" id="GO:0017004">
    <property type="term" value="P:cytochrome complex assembly"/>
    <property type="evidence" value="ECO:0007669"/>
    <property type="project" value="UniProtKB-KW"/>
</dbReference>
<proteinExistence type="predicted"/>
<dbReference type="GO" id="GO:0005886">
    <property type="term" value="C:plasma membrane"/>
    <property type="evidence" value="ECO:0007669"/>
    <property type="project" value="InterPro"/>
</dbReference>